<dbReference type="EMBL" id="ARYN01000010">
    <property type="protein sequence ID" value="ORL45124.1"/>
    <property type="molecule type" value="Genomic_DNA"/>
</dbReference>
<dbReference type="AlphaFoldDB" id="A0A1Y1T3E5"/>
<gene>
    <name evidence="1" type="ORF">IIF7_11752</name>
</gene>
<accession>A0A1Y1T3E5</accession>
<comment type="caution">
    <text evidence="1">The sequence shown here is derived from an EMBL/GenBank/DDBJ whole genome shotgun (WGS) entry which is preliminary data.</text>
</comment>
<evidence type="ECO:0008006" key="3">
    <source>
        <dbReference type="Google" id="ProtNLM"/>
    </source>
</evidence>
<sequence>MKTTLRYLFLLVFLVGCSGDDSRDDVGTECDDLIFDQFIYPEFFLRFVDASGVNLLENGSIDPETIVIEDDSGDPVSVFYTPEDENYSEALYYSLIVTMPRDSETLQGHISIDGFESIEVTFRAEQVGSPCFYYKVPIGASANGEDLEQIELPDGAGLIVILPLVEQE</sequence>
<dbReference type="Proteomes" id="UP000192746">
    <property type="component" value="Unassembled WGS sequence"/>
</dbReference>
<evidence type="ECO:0000313" key="1">
    <source>
        <dbReference type="EMBL" id="ORL45124.1"/>
    </source>
</evidence>
<protein>
    <recommendedName>
        <fullName evidence="3">Lipoprotein</fullName>
    </recommendedName>
</protein>
<evidence type="ECO:0000313" key="2">
    <source>
        <dbReference type="Proteomes" id="UP000192746"/>
    </source>
</evidence>
<name>A0A1Y1T3E5_9FLAO</name>
<dbReference type="OrthoDB" id="1446228at2"/>
<reference evidence="1 2" key="1">
    <citation type="submission" date="2013-04" db="EMBL/GenBank/DDBJ databases">
        <title>Zunongwangia sp. 22II14-10F7 Genome Sequencing.</title>
        <authorList>
            <person name="Lai Q."/>
            <person name="Shao Z."/>
        </authorList>
    </citation>
    <scope>NUCLEOTIDE SEQUENCE [LARGE SCALE GENOMIC DNA]</scope>
    <source>
        <strain evidence="1 2">22II14-10F7</strain>
    </source>
</reference>
<dbReference type="PROSITE" id="PS51257">
    <property type="entry name" value="PROKAR_LIPOPROTEIN"/>
    <property type="match status" value="1"/>
</dbReference>
<dbReference type="STRING" id="1185767.IIF7_11752"/>
<proteinExistence type="predicted"/>
<dbReference type="RefSeq" id="WP_084841895.1">
    <property type="nucleotide sequence ID" value="NZ_ARYN01000010.1"/>
</dbReference>
<keyword evidence="2" id="KW-1185">Reference proteome</keyword>
<organism evidence="1 2">
    <name type="scientific">Zunongwangia atlantica 22II14-10F7</name>
    <dbReference type="NCBI Taxonomy" id="1185767"/>
    <lineage>
        <taxon>Bacteria</taxon>
        <taxon>Pseudomonadati</taxon>
        <taxon>Bacteroidota</taxon>
        <taxon>Flavobacteriia</taxon>
        <taxon>Flavobacteriales</taxon>
        <taxon>Flavobacteriaceae</taxon>
        <taxon>Zunongwangia</taxon>
    </lineage>
</organism>